<feature type="transmembrane region" description="Helical" evidence="1">
    <location>
        <begin position="193"/>
        <end position="214"/>
    </location>
</feature>
<feature type="transmembrane region" description="Helical" evidence="1">
    <location>
        <begin position="291"/>
        <end position="309"/>
    </location>
</feature>
<dbReference type="RefSeq" id="WP_148605114.1">
    <property type="nucleotide sequence ID" value="NZ_BSUV01000001.1"/>
</dbReference>
<protein>
    <submittedName>
        <fullName evidence="2">YibE/F family protein</fullName>
    </submittedName>
</protein>
<feature type="transmembrane region" description="Helical" evidence="1">
    <location>
        <begin position="234"/>
        <end position="264"/>
    </location>
</feature>
<feature type="transmembrane region" description="Helical" evidence="1">
    <location>
        <begin position="167"/>
        <end position="186"/>
    </location>
</feature>
<dbReference type="EMBL" id="SDGY01000001">
    <property type="protein sequence ID" value="TYC47390.1"/>
    <property type="molecule type" value="Genomic_DNA"/>
</dbReference>
<gene>
    <name evidence="2" type="ORF">ESZ47_04430</name>
</gene>
<accession>A0A6P2CN83</accession>
<feature type="transmembrane region" description="Helical" evidence="1">
    <location>
        <begin position="115"/>
        <end position="132"/>
    </location>
</feature>
<dbReference type="PANTHER" id="PTHR41771">
    <property type="entry name" value="MEMBRANE PROTEIN-RELATED"/>
    <property type="match status" value="1"/>
</dbReference>
<organism evidence="2 3">
    <name type="scientific">Leuconostoc litchii</name>
    <dbReference type="NCBI Taxonomy" id="1981069"/>
    <lineage>
        <taxon>Bacteria</taxon>
        <taxon>Bacillati</taxon>
        <taxon>Bacillota</taxon>
        <taxon>Bacilli</taxon>
        <taxon>Lactobacillales</taxon>
        <taxon>Lactobacillaceae</taxon>
        <taxon>Leuconostoc</taxon>
    </lineage>
</organism>
<name>A0A6P2CN83_9LACO</name>
<proteinExistence type="predicted"/>
<keyword evidence="1" id="KW-0472">Membrane</keyword>
<feature type="transmembrane region" description="Helical" evidence="1">
    <location>
        <begin position="139"/>
        <end position="161"/>
    </location>
</feature>
<dbReference type="PANTHER" id="PTHR41771:SF1">
    <property type="entry name" value="MEMBRANE PROTEIN"/>
    <property type="match status" value="1"/>
</dbReference>
<feature type="transmembrane region" description="Helical" evidence="1">
    <location>
        <begin position="329"/>
        <end position="354"/>
    </location>
</feature>
<evidence type="ECO:0000256" key="1">
    <source>
        <dbReference type="SAM" id="Phobius"/>
    </source>
</evidence>
<comment type="caution">
    <text evidence="2">The sequence shown here is derived from an EMBL/GenBank/DDBJ whole genome shotgun (WGS) entry which is preliminary data.</text>
</comment>
<keyword evidence="1" id="KW-0812">Transmembrane</keyword>
<keyword evidence="1" id="KW-1133">Transmembrane helix</keyword>
<dbReference type="OrthoDB" id="5753718at2"/>
<evidence type="ECO:0000313" key="3">
    <source>
        <dbReference type="Proteomes" id="UP000442244"/>
    </source>
</evidence>
<dbReference type="AlphaFoldDB" id="A0A6P2CN83"/>
<reference evidence="2 3" key="1">
    <citation type="submission" date="2019-01" db="EMBL/GenBank/DDBJ databases">
        <title>Leuconostoc litchii sp. nov., a novel lactic acid bacterium isolated from lychee.</title>
        <authorList>
            <person name="Wang L.-T."/>
        </authorList>
    </citation>
    <scope>NUCLEOTIDE SEQUENCE [LARGE SCALE GENOMIC DNA]</scope>
    <source>
        <strain evidence="2 3">MB7</strain>
    </source>
</reference>
<dbReference type="InterPro" id="IPR012507">
    <property type="entry name" value="YibE_F"/>
</dbReference>
<evidence type="ECO:0000313" key="2">
    <source>
        <dbReference type="EMBL" id="TYC47390.1"/>
    </source>
</evidence>
<keyword evidence="3" id="KW-1185">Reference proteome</keyword>
<dbReference type="Pfam" id="PF07907">
    <property type="entry name" value="YibE_F"/>
    <property type="match status" value="1"/>
</dbReference>
<dbReference type="Proteomes" id="UP000442244">
    <property type="component" value="Unassembled WGS sequence"/>
</dbReference>
<sequence>MIFLKKTKKYWLIGIAVILAWLFLRSNAFMYHEPVGEVIKVEVQSTQQTTDEHGNTDKIYQQYLTIKLLNRNRVINLTNQYTTSQTVTHQYREGDQLLLAGHPGRLRIISVKRDATIGALGVLFFGLLLVYGKWRATSWLTLSLVVNIVLFGFALLLDVQFKNPNVILIFSILAFFVATTSLLLVLGKTLQMVVTLLATLLSTILTMLIMFFVLKITGNEGVHFETMSYVTQVPITLFIAQTIIGVLGAVMDEAADIVAALFGLRRENADRHFKDYWLAGMNVGRDIMGTLINVLFMIFIAETMPMVFLMLRNGNNWPYILDQIMNLGILQTVVSGIGIVLAVPVTSALVGWIVERYKVVNT</sequence>